<evidence type="ECO:0000313" key="2">
    <source>
        <dbReference type="Proteomes" id="UP001209701"/>
    </source>
</evidence>
<dbReference type="RefSeq" id="WP_263573891.1">
    <property type="nucleotide sequence ID" value="NZ_JAJIRN010000014.1"/>
</dbReference>
<reference evidence="1 2" key="1">
    <citation type="submission" date="2021-11" db="EMBL/GenBank/DDBJ databases">
        <authorList>
            <person name="Liang Q."/>
            <person name="Mou H."/>
            <person name="Liu Z."/>
        </authorList>
    </citation>
    <scope>NUCLEOTIDE SEQUENCE [LARGE SCALE GENOMIC DNA]</scope>
    <source>
        <strain evidence="1 2">CHU3</strain>
    </source>
</reference>
<gene>
    <name evidence="1" type="ORF">LNV07_24745</name>
</gene>
<comment type="caution">
    <text evidence="1">The sequence shown here is derived from an EMBL/GenBank/DDBJ whole genome shotgun (WGS) entry which is preliminary data.</text>
</comment>
<accession>A0ABT2YN17</accession>
<dbReference type="Proteomes" id="UP001209701">
    <property type="component" value="Unassembled WGS sequence"/>
</dbReference>
<sequence length="81" mass="9260">MTPLPQFNPITKSLRFLVPIGKEFVTAYLSETAWHARHDIDRRDASLQDLYFENQSEIDHAVFRKFSAGGRAPVVLRASDL</sequence>
<proteinExistence type="predicted"/>
<protein>
    <submittedName>
        <fullName evidence="1">Uncharacterized protein</fullName>
    </submittedName>
</protein>
<dbReference type="EMBL" id="JAJIRN010000014">
    <property type="protein sequence ID" value="MCV2371311.1"/>
    <property type="molecule type" value="Genomic_DNA"/>
</dbReference>
<keyword evidence="2" id="KW-1185">Reference proteome</keyword>
<evidence type="ECO:0000313" key="1">
    <source>
        <dbReference type="EMBL" id="MCV2371311.1"/>
    </source>
</evidence>
<organism evidence="1 2">
    <name type="scientific">Roseateles oligotrophus</name>
    <dbReference type="NCBI Taxonomy" id="1769250"/>
    <lineage>
        <taxon>Bacteria</taxon>
        <taxon>Pseudomonadati</taxon>
        <taxon>Pseudomonadota</taxon>
        <taxon>Betaproteobacteria</taxon>
        <taxon>Burkholderiales</taxon>
        <taxon>Sphaerotilaceae</taxon>
        <taxon>Roseateles</taxon>
    </lineage>
</organism>
<name>A0ABT2YN17_9BURK</name>